<evidence type="ECO:0000256" key="13">
    <source>
        <dbReference type="ARBA" id="ARBA00025707"/>
    </source>
</evidence>
<dbReference type="AlphaFoldDB" id="A0A3P7J9V4"/>
<evidence type="ECO:0000256" key="2">
    <source>
        <dbReference type="ARBA" id="ARBA00005189"/>
    </source>
</evidence>
<evidence type="ECO:0000256" key="7">
    <source>
        <dbReference type="ARBA" id="ARBA00022989"/>
    </source>
</evidence>
<organism evidence="16 17">
    <name type="scientific">Strongylus vulgaris</name>
    <name type="common">Blood worm</name>
    <dbReference type="NCBI Taxonomy" id="40348"/>
    <lineage>
        <taxon>Eukaryota</taxon>
        <taxon>Metazoa</taxon>
        <taxon>Ecdysozoa</taxon>
        <taxon>Nematoda</taxon>
        <taxon>Chromadorea</taxon>
        <taxon>Rhabditida</taxon>
        <taxon>Rhabditina</taxon>
        <taxon>Rhabditomorpha</taxon>
        <taxon>Strongyloidea</taxon>
        <taxon>Strongylidae</taxon>
        <taxon>Strongylus</taxon>
    </lineage>
</organism>
<evidence type="ECO:0000259" key="15">
    <source>
        <dbReference type="SMART" id="SM00563"/>
    </source>
</evidence>
<feature type="compositionally biased region" description="Basic and acidic residues" evidence="14">
    <location>
        <begin position="1"/>
        <end position="12"/>
    </location>
</feature>
<dbReference type="GO" id="GO:0004366">
    <property type="term" value="F:glycerol-3-phosphate O-acyltransferase activity"/>
    <property type="evidence" value="ECO:0007669"/>
    <property type="project" value="TreeGrafter"/>
</dbReference>
<accession>A0A3P7J9V4</accession>
<evidence type="ECO:0000256" key="1">
    <source>
        <dbReference type="ARBA" id="ARBA00004370"/>
    </source>
</evidence>
<dbReference type="InterPro" id="IPR045252">
    <property type="entry name" value="LPCAT1-like"/>
</dbReference>
<evidence type="ECO:0000256" key="6">
    <source>
        <dbReference type="ARBA" id="ARBA00022692"/>
    </source>
</evidence>
<evidence type="ECO:0000256" key="3">
    <source>
        <dbReference type="ARBA" id="ARBA00008655"/>
    </source>
</evidence>
<dbReference type="SUPFAM" id="SSF69593">
    <property type="entry name" value="Glycerol-3-phosphate (1)-acyltransferase"/>
    <property type="match status" value="1"/>
</dbReference>
<keyword evidence="8" id="KW-0443">Lipid metabolism</keyword>
<dbReference type="InterPro" id="IPR002123">
    <property type="entry name" value="Plipid/glycerol_acylTrfase"/>
</dbReference>
<evidence type="ECO:0000256" key="8">
    <source>
        <dbReference type="ARBA" id="ARBA00023098"/>
    </source>
</evidence>
<dbReference type="GO" id="GO:0005783">
    <property type="term" value="C:endoplasmic reticulum"/>
    <property type="evidence" value="ECO:0007669"/>
    <property type="project" value="TreeGrafter"/>
</dbReference>
<dbReference type="CDD" id="cd07991">
    <property type="entry name" value="LPLAT_LPCAT1-like"/>
    <property type="match status" value="1"/>
</dbReference>
<dbReference type="Proteomes" id="UP000270094">
    <property type="component" value="Unassembled WGS sequence"/>
</dbReference>
<keyword evidence="11" id="KW-1208">Phospholipid metabolism</keyword>
<dbReference type="OrthoDB" id="10051137at2759"/>
<dbReference type="PANTHER" id="PTHR23063:SF53">
    <property type="entry name" value="PHOSPHOLIPID_GLYCEROL ACYLTRANSFERASE DOMAIN-CONTAINING PROTEIN"/>
    <property type="match status" value="1"/>
</dbReference>
<proteinExistence type="inferred from homology"/>
<gene>
    <name evidence="16" type="ORF">SVUK_LOCUS9692</name>
</gene>
<dbReference type="GO" id="GO:0016020">
    <property type="term" value="C:membrane"/>
    <property type="evidence" value="ECO:0007669"/>
    <property type="project" value="UniProtKB-SubCell"/>
</dbReference>
<keyword evidence="6" id="KW-0812">Transmembrane</keyword>
<keyword evidence="5" id="KW-0808">Transferase</keyword>
<evidence type="ECO:0000256" key="4">
    <source>
        <dbReference type="ARBA" id="ARBA00022516"/>
    </source>
</evidence>
<dbReference type="PANTHER" id="PTHR23063">
    <property type="entry name" value="PHOSPHOLIPID ACYLTRANSFERASE"/>
    <property type="match status" value="1"/>
</dbReference>
<feature type="non-terminal residue" evidence="16">
    <location>
        <position position="1"/>
    </location>
</feature>
<comment type="similarity">
    <text evidence="3">Belongs to the 1-acyl-sn-glycerol-3-phosphate acyltransferase family.</text>
</comment>
<keyword evidence="17" id="KW-1185">Reference proteome</keyword>
<reference evidence="16 17" key="1">
    <citation type="submission" date="2018-11" db="EMBL/GenBank/DDBJ databases">
        <authorList>
            <consortium name="Pathogen Informatics"/>
        </authorList>
    </citation>
    <scope>NUCLEOTIDE SEQUENCE [LARGE SCALE GENOMIC DNA]</scope>
</reference>
<protein>
    <recommendedName>
        <fullName evidence="15">Phospholipid/glycerol acyltransferase domain-containing protein</fullName>
    </recommendedName>
</protein>
<feature type="domain" description="Phospholipid/glycerol acyltransferase" evidence="15">
    <location>
        <begin position="74"/>
        <end position="170"/>
    </location>
</feature>
<keyword evidence="7" id="KW-1133">Transmembrane helix</keyword>
<keyword evidence="4" id="KW-0444">Lipid biosynthesis</keyword>
<keyword evidence="10" id="KW-0594">Phospholipid biosynthesis</keyword>
<comment type="pathway">
    <text evidence="13">Phospholipid metabolism.</text>
</comment>
<keyword evidence="9" id="KW-0472">Membrane</keyword>
<evidence type="ECO:0000256" key="10">
    <source>
        <dbReference type="ARBA" id="ARBA00023209"/>
    </source>
</evidence>
<comment type="subcellular location">
    <subcellularLocation>
        <location evidence="1">Membrane</location>
    </subcellularLocation>
</comment>
<evidence type="ECO:0000256" key="11">
    <source>
        <dbReference type="ARBA" id="ARBA00023264"/>
    </source>
</evidence>
<dbReference type="GO" id="GO:0008654">
    <property type="term" value="P:phospholipid biosynthetic process"/>
    <property type="evidence" value="ECO:0007669"/>
    <property type="project" value="UniProtKB-KW"/>
</dbReference>
<keyword evidence="12" id="KW-0012">Acyltransferase</keyword>
<feature type="region of interest" description="Disordered" evidence="14">
    <location>
        <begin position="1"/>
        <end position="41"/>
    </location>
</feature>
<sequence>WGSQITEDHNFEEPVQDPASNSLSPPPRVKKRHSSGDLGIIHREKSELIDTKLHSTDEPPQRQTTVSVVVDDSIDFITAGIEAIIEDQVTSRFIQDSLSRAEHHIWFERSEAGDRKKVTQRLREHVEDENKLPIIIFPEGTCINNTSVMMFKKGSFEIGSTIYPIAMKYDSRLTDAFWNSSEQSYGEYLWRMMTSWAIICDVWYLPPMTREPGEDAIAFARRVKKAIAKKGGLVDLEWDGALKRERVSSKLIQLQQKLYFDRLARTTTINNIIDEEVRTDVLDIMQSISEEDRNALMKELDETDDDESIIRKVSAYRPDLRSISDTLGATVEADSKTI</sequence>
<comment type="pathway">
    <text evidence="2">Lipid metabolism.</text>
</comment>
<evidence type="ECO:0000256" key="12">
    <source>
        <dbReference type="ARBA" id="ARBA00023315"/>
    </source>
</evidence>
<evidence type="ECO:0000313" key="16">
    <source>
        <dbReference type="EMBL" id="VDM74694.1"/>
    </source>
</evidence>
<dbReference type="SMART" id="SM00563">
    <property type="entry name" value="PlsC"/>
    <property type="match status" value="1"/>
</dbReference>
<evidence type="ECO:0000256" key="14">
    <source>
        <dbReference type="SAM" id="MobiDB-lite"/>
    </source>
</evidence>
<dbReference type="Pfam" id="PF01553">
    <property type="entry name" value="Acyltransferase"/>
    <property type="match status" value="1"/>
</dbReference>
<evidence type="ECO:0000313" key="17">
    <source>
        <dbReference type="Proteomes" id="UP000270094"/>
    </source>
</evidence>
<evidence type="ECO:0000256" key="9">
    <source>
        <dbReference type="ARBA" id="ARBA00023136"/>
    </source>
</evidence>
<name>A0A3P7J9V4_STRVU</name>
<dbReference type="EMBL" id="UYYB01094586">
    <property type="protein sequence ID" value="VDM74694.1"/>
    <property type="molecule type" value="Genomic_DNA"/>
</dbReference>
<dbReference type="GO" id="GO:0019432">
    <property type="term" value="P:triglyceride biosynthetic process"/>
    <property type="evidence" value="ECO:0007669"/>
    <property type="project" value="TreeGrafter"/>
</dbReference>
<evidence type="ECO:0000256" key="5">
    <source>
        <dbReference type="ARBA" id="ARBA00022679"/>
    </source>
</evidence>